<dbReference type="SUPFAM" id="SSF55874">
    <property type="entry name" value="ATPase domain of HSP90 chaperone/DNA topoisomerase II/histidine kinase"/>
    <property type="match status" value="1"/>
</dbReference>
<dbReference type="Gene3D" id="1.10.287.130">
    <property type="match status" value="1"/>
</dbReference>
<keyword evidence="3" id="KW-0597">Phosphoprotein</keyword>
<keyword evidence="5" id="KW-0418">Kinase</keyword>
<dbReference type="EC" id="2.7.13.3" evidence="2"/>
<dbReference type="PROSITE" id="PS50109">
    <property type="entry name" value="HIS_KIN"/>
    <property type="match status" value="1"/>
</dbReference>
<accession>A0A7C3DYR4</accession>
<evidence type="ECO:0000256" key="7">
    <source>
        <dbReference type="ARBA" id="ARBA00023136"/>
    </source>
</evidence>
<sequence>MQDGTLEYQRDQRIRAILEAIPDDMLLVDPEGNIREYKAGRSATHLPMDRFLGTTLGELFAPDVAQVLQRAACEVLAGEPAQVLEFSLESRDFEARIVPMEKELTLMLFRDVTLERQADRLKSEFIAAVSHELKTPLASILGFSELLLDDKYSPSELKGFLENIQHSSLRLKDMVNNLLDTSRLEAGRFSINRQPVDLRATLAQTARSFAGVAKLSQIQFILELERLPIIEADPERIGQVVGNLLSNAFKFCPRQGTVWLRARAHGGILIEVEDTGPGIPLEEQGQLFQRYSRTKSAIARGIVGTGLGLYISKAIVEAHQGRIWVDSQEGRGAKFSVWLPL</sequence>
<dbReference type="Pfam" id="PF00512">
    <property type="entry name" value="HisKA"/>
    <property type="match status" value="1"/>
</dbReference>
<reference evidence="9" key="1">
    <citation type="journal article" date="2020" name="mSystems">
        <title>Genome- and Community-Level Interaction Insights into Carbon Utilization and Element Cycling Functions of Hydrothermarchaeota in Hydrothermal Sediment.</title>
        <authorList>
            <person name="Zhou Z."/>
            <person name="Liu Y."/>
            <person name="Xu W."/>
            <person name="Pan J."/>
            <person name="Luo Z.H."/>
            <person name="Li M."/>
        </authorList>
    </citation>
    <scope>NUCLEOTIDE SEQUENCE [LARGE SCALE GENOMIC DNA]</scope>
    <source>
        <strain evidence="9">SpSt-524</strain>
    </source>
</reference>
<dbReference type="SUPFAM" id="SSF55785">
    <property type="entry name" value="PYP-like sensor domain (PAS domain)"/>
    <property type="match status" value="1"/>
</dbReference>
<dbReference type="Gene3D" id="3.30.565.10">
    <property type="entry name" value="Histidine kinase-like ATPase, C-terminal domain"/>
    <property type="match status" value="1"/>
</dbReference>
<dbReference type="InterPro" id="IPR013656">
    <property type="entry name" value="PAS_4"/>
</dbReference>
<evidence type="ECO:0000256" key="5">
    <source>
        <dbReference type="ARBA" id="ARBA00022777"/>
    </source>
</evidence>
<evidence type="ECO:0000256" key="6">
    <source>
        <dbReference type="ARBA" id="ARBA00023012"/>
    </source>
</evidence>
<dbReference type="EMBL" id="DSWI01000035">
    <property type="protein sequence ID" value="HFG21827.1"/>
    <property type="molecule type" value="Genomic_DNA"/>
</dbReference>
<dbReference type="GO" id="GO:0000155">
    <property type="term" value="F:phosphorelay sensor kinase activity"/>
    <property type="evidence" value="ECO:0007669"/>
    <property type="project" value="InterPro"/>
</dbReference>
<dbReference type="InterPro" id="IPR004358">
    <property type="entry name" value="Sig_transdc_His_kin-like_C"/>
</dbReference>
<dbReference type="InterPro" id="IPR036890">
    <property type="entry name" value="HATPase_C_sf"/>
</dbReference>
<keyword evidence="6" id="KW-0902">Two-component regulatory system</keyword>
<dbReference type="FunFam" id="1.10.287.130:FF:000001">
    <property type="entry name" value="Two-component sensor histidine kinase"/>
    <property type="match status" value="1"/>
</dbReference>
<evidence type="ECO:0000313" key="9">
    <source>
        <dbReference type="EMBL" id="HFG21827.1"/>
    </source>
</evidence>
<evidence type="ECO:0000256" key="3">
    <source>
        <dbReference type="ARBA" id="ARBA00022553"/>
    </source>
</evidence>
<dbReference type="PRINTS" id="PR00344">
    <property type="entry name" value="BCTRLSENSOR"/>
</dbReference>
<dbReference type="InterPro" id="IPR035965">
    <property type="entry name" value="PAS-like_dom_sf"/>
</dbReference>
<comment type="catalytic activity">
    <reaction evidence="1">
        <text>ATP + protein L-histidine = ADP + protein N-phospho-L-histidine.</text>
        <dbReference type="EC" id="2.7.13.3"/>
    </reaction>
</comment>
<keyword evidence="7" id="KW-0472">Membrane</keyword>
<dbReference type="PANTHER" id="PTHR43711:SF1">
    <property type="entry name" value="HISTIDINE KINASE 1"/>
    <property type="match status" value="1"/>
</dbReference>
<dbReference type="InterPro" id="IPR005467">
    <property type="entry name" value="His_kinase_dom"/>
</dbReference>
<dbReference type="InterPro" id="IPR036097">
    <property type="entry name" value="HisK_dim/P_sf"/>
</dbReference>
<dbReference type="PANTHER" id="PTHR43711">
    <property type="entry name" value="TWO-COMPONENT HISTIDINE KINASE"/>
    <property type="match status" value="1"/>
</dbReference>
<dbReference type="AlphaFoldDB" id="A0A7C3DYR4"/>
<evidence type="ECO:0000259" key="8">
    <source>
        <dbReference type="PROSITE" id="PS50109"/>
    </source>
</evidence>
<protein>
    <recommendedName>
        <fullName evidence="2">histidine kinase</fullName>
        <ecNumber evidence="2">2.7.13.3</ecNumber>
    </recommendedName>
</protein>
<dbReference type="Pfam" id="PF08448">
    <property type="entry name" value="PAS_4"/>
    <property type="match status" value="1"/>
</dbReference>
<dbReference type="Gene3D" id="3.30.450.20">
    <property type="entry name" value="PAS domain"/>
    <property type="match status" value="1"/>
</dbReference>
<evidence type="ECO:0000256" key="4">
    <source>
        <dbReference type="ARBA" id="ARBA00022679"/>
    </source>
</evidence>
<evidence type="ECO:0000256" key="1">
    <source>
        <dbReference type="ARBA" id="ARBA00000085"/>
    </source>
</evidence>
<name>A0A7C3DYR4_MEIRU</name>
<organism evidence="9">
    <name type="scientific">Meiothermus ruber</name>
    <dbReference type="NCBI Taxonomy" id="277"/>
    <lineage>
        <taxon>Bacteria</taxon>
        <taxon>Thermotogati</taxon>
        <taxon>Deinococcota</taxon>
        <taxon>Deinococci</taxon>
        <taxon>Thermales</taxon>
        <taxon>Thermaceae</taxon>
        <taxon>Meiothermus</taxon>
    </lineage>
</organism>
<dbReference type="FunFam" id="3.30.565.10:FF:000006">
    <property type="entry name" value="Sensor histidine kinase WalK"/>
    <property type="match status" value="1"/>
</dbReference>
<dbReference type="Pfam" id="PF02518">
    <property type="entry name" value="HATPase_c"/>
    <property type="match status" value="1"/>
</dbReference>
<feature type="domain" description="Histidine kinase" evidence="8">
    <location>
        <begin position="128"/>
        <end position="341"/>
    </location>
</feature>
<gene>
    <name evidence="9" type="ORF">ENS82_14140</name>
</gene>
<proteinExistence type="predicted"/>
<dbReference type="RefSeq" id="WP_409655111.1">
    <property type="nucleotide sequence ID" value="NZ_JBKBUW010000009.1"/>
</dbReference>
<dbReference type="InterPro" id="IPR050736">
    <property type="entry name" value="Sensor_HK_Regulatory"/>
</dbReference>
<evidence type="ECO:0000256" key="2">
    <source>
        <dbReference type="ARBA" id="ARBA00012438"/>
    </source>
</evidence>
<dbReference type="CDD" id="cd00082">
    <property type="entry name" value="HisKA"/>
    <property type="match status" value="1"/>
</dbReference>
<dbReference type="SUPFAM" id="SSF47384">
    <property type="entry name" value="Homodimeric domain of signal transducing histidine kinase"/>
    <property type="match status" value="1"/>
</dbReference>
<keyword evidence="4" id="KW-0808">Transferase</keyword>
<comment type="caution">
    <text evidence="9">The sequence shown here is derived from an EMBL/GenBank/DDBJ whole genome shotgun (WGS) entry which is preliminary data.</text>
</comment>
<dbReference type="InterPro" id="IPR003594">
    <property type="entry name" value="HATPase_dom"/>
</dbReference>
<dbReference type="InterPro" id="IPR003661">
    <property type="entry name" value="HisK_dim/P_dom"/>
</dbReference>
<dbReference type="SMART" id="SM00387">
    <property type="entry name" value="HATPase_c"/>
    <property type="match status" value="1"/>
</dbReference>
<dbReference type="SMART" id="SM00388">
    <property type="entry name" value="HisKA"/>
    <property type="match status" value="1"/>
</dbReference>